<dbReference type="eggNOG" id="arCOG01817">
    <property type="taxonomic scope" value="Archaea"/>
</dbReference>
<feature type="compositionally biased region" description="Acidic residues" evidence="2">
    <location>
        <begin position="598"/>
        <end position="611"/>
    </location>
</feature>
<organism evidence="4 5">
    <name type="scientific">Ferroglobus placidus (strain DSM 10642 / AEDII12DO)</name>
    <dbReference type="NCBI Taxonomy" id="589924"/>
    <lineage>
        <taxon>Archaea</taxon>
        <taxon>Methanobacteriati</taxon>
        <taxon>Methanobacteriota</taxon>
        <taxon>Archaeoglobi</taxon>
        <taxon>Archaeoglobales</taxon>
        <taxon>Archaeoglobaceae</taxon>
        <taxon>Ferroglobus</taxon>
    </lineage>
</organism>
<feature type="compositionally biased region" description="Basic and acidic residues" evidence="2">
    <location>
        <begin position="916"/>
        <end position="928"/>
    </location>
</feature>
<dbReference type="PANTHER" id="PTHR30486:SF6">
    <property type="entry name" value="TYPE IV PILUS RETRACTATION ATPASE PILT"/>
    <property type="match status" value="1"/>
</dbReference>
<evidence type="ECO:0000313" key="4">
    <source>
        <dbReference type="EMBL" id="ADC64751.1"/>
    </source>
</evidence>
<dbReference type="Gene3D" id="3.40.50.300">
    <property type="entry name" value="P-loop containing nucleotide triphosphate hydrolases"/>
    <property type="match status" value="1"/>
</dbReference>
<dbReference type="eggNOG" id="arCOG03358">
    <property type="taxonomic scope" value="Archaea"/>
</dbReference>
<reference evidence="4 5" key="2">
    <citation type="journal article" date="2011" name="Stand. Genomic Sci.">
        <title>Complete genome sequence of Ferroglobus placidus AEDII12DO.</title>
        <authorList>
            <person name="Anderson I."/>
            <person name="Risso C."/>
            <person name="Holmes D."/>
            <person name="Lucas S."/>
            <person name="Copeland A."/>
            <person name="Lapidus A."/>
            <person name="Cheng J.F."/>
            <person name="Bruce D."/>
            <person name="Goodwin L."/>
            <person name="Pitluck S."/>
            <person name="Saunders E."/>
            <person name="Brettin T."/>
            <person name="Detter J.C."/>
            <person name="Han C."/>
            <person name="Tapia R."/>
            <person name="Larimer F."/>
            <person name="Land M."/>
            <person name="Hauser L."/>
            <person name="Woyke T."/>
            <person name="Lovley D."/>
            <person name="Kyrpides N."/>
            <person name="Ivanova N."/>
        </authorList>
    </citation>
    <scope>NUCLEOTIDE SEQUENCE [LARGE SCALE GENOMIC DNA]</scope>
    <source>
        <strain evidence="5">DSM 10642 / AEDII12DO</strain>
    </source>
</reference>
<dbReference type="Pfam" id="PF00437">
    <property type="entry name" value="T2SSE"/>
    <property type="match status" value="1"/>
</dbReference>
<name>D3S3B8_FERPA</name>
<dbReference type="OrthoDB" id="33500at2157"/>
<dbReference type="InterPro" id="IPR027417">
    <property type="entry name" value="P-loop_NTPase"/>
</dbReference>
<evidence type="ECO:0000259" key="3">
    <source>
        <dbReference type="Pfam" id="PF00437"/>
    </source>
</evidence>
<dbReference type="InterPro" id="IPR001482">
    <property type="entry name" value="T2SS/T4SS_dom"/>
</dbReference>
<sequence length="1028" mass="113113">MKFPLPFRRKKEVPDFTMEDLRGVNVKLSADIPEGYREVEHYWLEMPFAAAQILTDGKGYFYALLEPDLTNKEVEFLQDLKERVLERVPLHASEDDRETLFEAFKEVILTELPTKREHKRKREHEPEQELKLELETIAKMWYYLERDCIYAGRITPLLKDRFIEDISCSGYNKPVFVYHSLYESIPTNIVMSNEELDDFVLAVAQRRGIEISMANPIADTTLYDGSRVQLTFRSEVTDHGSTFTVRKVKKTPVTPVDLVRWNSFSAEELALLWLCLESNGSMLFVGGTAAGKTTAMNATALFIPYHSKVVSIEDTREVLLPHKNWIPSVATDRIDMFALLKAALRQRPEYIIVGEVRGKEVEIMFQAMALGHTCLSTVHGSSAEAVINRLMSPPYSVPRAMILNLDLVVVVGSFRRGDRVFRRCSGIWLVGEEEGAGEGGEIAGVRAGEGIKLTPLFRWDGPRDLHRKLDLSGILHRISERTGRSREELVKDLERRTRLIRRLAEEGADYRRFFERIHLGRVAESVGVAGVESTSESAEPAESITELSVEAAELAGAEGLAGAESAEIAEGVGSEESLQGLSVDDLEGLEGMVGAEGDREEGQEEAGEGEVWEGKEGEVREGEVVGTEVEGARVTEAEVGEEVEVADVGAEVGTEEVGTGVEVGEVVGEGVEAAEVGEGAEIGEVGTEVVVGKAEIGSEVGTEEVGTEAETEGEVEVKEEDTAWVREVGVAEGESEAVACREVDEGVVGEGGEMGDVKEVERTAAGVAETLDVGEAEEVREAEEEEEVEGSEKVEEVGKVEGVEVSEEVGREEIGEVRMREEEREEEKKKEEEWMEILRAVESELMEEEEGVVSAVQQEAVDRVGGAGGVEDEAAGTGSEGEAETGGVEEAGRAGSVDAETEEAVEVTETEEAVEAGERREGESERSEAGSGVRKWTDEEIQELIELYTQGKPLREIAESLNRSYSAVKTKIRDMKKEGVIEGRKREGGKGDNLSEDRAESEGQDVPSVGQEESEEQERQEGLGEERW</sequence>
<dbReference type="InterPro" id="IPR050921">
    <property type="entry name" value="T4SS_GSP_E_ATPase"/>
</dbReference>
<evidence type="ECO:0000256" key="2">
    <source>
        <dbReference type="SAM" id="MobiDB-lite"/>
    </source>
</evidence>
<evidence type="ECO:0000256" key="1">
    <source>
        <dbReference type="ARBA" id="ARBA00006611"/>
    </source>
</evidence>
<dbReference type="GeneID" id="54763198"/>
<dbReference type="AlphaFoldDB" id="D3S3B8"/>
<feature type="compositionally biased region" description="Acidic residues" evidence="2">
    <location>
        <begin position="899"/>
        <end position="915"/>
    </location>
</feature>
<dbReference type="CDD" id="cd01130">
    <property type="entry name" value="VirB11-like_ATPase"/>
    <property type="match status" value="1"/>
</dbReference>
<feature type="compositionally biased region" description="Basic and acidic residues" evidence="2">
    <location>
        <begin position="612"/>
        <end position="623"/>
    </location>
</feature>
<gene>
    <name evidence="4" type="ordered locus">Ferp_0578</name>
</gene>
<feature type="compositionally biased region" description="Basic and acidic residues" evidence="2">
    <location>
        <begin position="971"/>
        <end position="1001"/>
    </location>
</feature>
<dbReference type="GO" id="GO:0016887">
    <property type="term" value="F:ATP hydrolysis activity"/>
    <property type="evidence" value="ECO:0007669"/>
    <property type="project" value="InterPro"/>
</dbReference>
<keyword evidence="5" id="KW-1185">Reference proteome</keyword>
<dbReference type="KEGG" id="fpl:Ferp_0578"/>
<dbReference type="EMBL" id="CP001899">
    <property type="protein sequence ID" value="ADC64751.1"/>
    <property type="molecule type" value="Genomic_DNA"/>
</dbReference>
<feature type="compositionally biased region" description="Basic and acidic residues" evidence="2">
    <location>
        <begin position="1017"/>
        <end position="1028"/>
    </location>
</feature>
<proteinExistence type="inferred from homology"/>
<dbReference type="Gene3D" id="1.10.10.60">
    <property type="entry name" value="Homeodomain-like"/>
    <property type="match status" value="1"/>
</dbReference>
<dbReference type="PaxDb" id="589924-Ferp_0578"/>
<dbReference type="STRING" id="589924.Ferp_0578"/>
<reference evidence="5" key="1">
    <citation type="submission" date="2010-02" db="EMBL/GenBank/DDBJ databases">
        <title>Complete sequence of Ferroglobus placidus DSM 10642.</title>
        <authorList>
            <consortium name="US DOE Joint Genome Institute"/>
            <person name="Lucas S."/>
            <person name="Copeland A."/>
            <person name="Lapidus A."/>
            <person name="Cheng J.-F."/>
            <person name="Bruce D."/>
            <person name="Goodwin L."/>
            <person name="Pitluck S."/>
            <person name="Saunders E."/>
            <person name="Brettin T."/>
            <person name="Detter J.C."/>
            <person name="Han C."/>
            <person name="Tapia R."/>
            <person name="Larimer F."/>
            <person name="Land M."/>
            <person name="Hauser L."/>
            <person name="Kyrpides N."/>
            <person name="Ivanova N."/>
            <person name="Holmes D."/>
            <person name="Lovley D."/>
            <person name="Kyrpides N."/>
            <person name="Anderson I.J."/>
            <person name="Woyke T."/>
        </authorList>
    </citation>
    <scope>NUCLEOTIDE SEQUENCE [LARGE SCALE GENOMIC DNA]</scope>
    <source>
        <strain evidence="5">DSM 10642 / AEDII12DO</strain>
    </source>
</reference>
<comment type="similarity">
    <text evidence="1">Belongs to the GSP E family.</text>
</comment>
<evidence type="ECO:0000313" key="5">
    <source>
        <dbReference type="Proteomes" id="UP000002613"/>
    </source>
</evidence>
<feature type="region of interest" description="Disordered" evidence="2">
    <location>
        <begin position="595"/>
        <end position="629"/>
    </location>
</feature>
<protein>
    <submittedName>
        <fullName evidence="4">Type II secretion system protein E</fullName>
    </submittedName>
</protein>
<dbReference type="PANTHER" id="PTHR30486">
    <property type="entry name" value="TWITCHING MOTILITY PROTEIN PILT"/>
    <property type="match status" value="1"/>
</dbReference>
<dbReference type="Proteomes" id="UP000002613">
    <property type="component" value="Chromosome"/>
</dbReference>
<feature type="region of interest" description="Disordered" evidence="2">
    <location>
        <begin position="863"/>
        <end position="938"/>
    </location>
</feature>
<dbReference type="HOGENOM" id="CLU_294687_0_0_2"/>
<feature type="domain" description="Bacterial type II secretion system protein E" evidence="3">
    <location>
        <begin position="209"/>
        <end position="391"/>
    </location>
</feature>
<dbReference type="RefSeq" id="WP_012965097.1">
    <property type="nucleotide sequence ID" value="NC_013849.1"/>
</dbReference>
<feature type="region of interest" description="Disordered" evidence="2">
    <location>
        <begin position="964"/>
        <end position="1028"/>
    </location>
</feature>
<dbReference type="Gene3D" id="3.30.450.380">
    <property type="match status" value="1"/>
</dbReference>
<dbReference type="SUPFAM" id="SSF52540">
    <property type="entry name" value="P-loop containing nucleoside triphosphate hydrolases"/>
    <property type="match status" value="1"/>
</dbReference>
<accession>D3S3B8</accession>